<dbReference type="OrthoDB" id="3489571at2759"/>
<feature type="signal peptide" evidence="1">
    <location>
        <begin position="1"/>
        <end position="18"/>
    </location>
</feature>
<reference evidence="2 3" key="1">
    <citation type="submission" date="2015-09" db="EMBL/GenBank/DDBJ databases">
        <title>Draft genome of a European isolate of the apple canker pathogen Neonectria ditissima.</title>
        <authorList>
            <person name="Gomez-Cortecero A."/>
            <person name="Harrison R.J."/>
            <person name="Armitage A.D."/>
        </authorList>
    </citation>
    <scope>NUCLEOTIDE SEQUENCE [LARGE SCALE GENOMIC DNA]</scope>
    <source>
        <strain evidence="2 3">R09/05</strain>
    </source>
</reference>
<keyword evidence="1" id="KW-0732">Signal</keyword>
<evidence type="ECO:0000313" key="2">
    <source>
        <dbReference type="EMBL" id="KPM41879.1"/>
    </source>
</evidence>
<dbReference type="Proteomes" id="UP000050424">
    <property type="component" value="Unassembled WGS sequence"/>
</dbReference>
<keyword evidence="3" id="KW-1185">Reference proteome</keyword>
<organism evidence="2 3">
    <name type="scientific">Neonectria ditissima</name>
    <dbReference type="NCBI Taxonomy" id="78410"/>
    <lineage>
        <taxon>Eukaryota</taxon>
        <taxon>Fungi</taxon>
        <taxon>Dikarya</taxon>
        <taxon>Ascomycota</taxon>
        <taxon>Pezizomycotina</taxon>
        <taxon>Sordariomycetes</taxon>
        <taxon>Hypocreomycetidae</taxon>
        <taxon>Hypocreales</taxon>
        <taxon>Nectriaceae</taxon>
        <taxon>Neonectria</taxon>
    </lineage>
</organism>
<sequence length="115" mass="12765">MQFFTVPIFMMLAGGALADLHNVAVCISNRKYSQIGGSPFSVSYTFAKDYEILLAETECACNFYRARNTGDKQWDQCPDCTFDGATCNSADWHIGGDEMNYYCTELCHAQGSEAN</sequence>
<dbReference type="EMBL" id="LKCW01000057">
    <property type="protein sequence ID" value="KPM41879.1"/>
    <property type="molecule type" value="Genomic_DNA"/>
</dbReference>
<comment type="caution">
    <text evidence="2">The sequence shown here is derived from an EMBL/GenBank/DDBJ whole genome shotgun (WGS) entry which is preliminary data.</text>
</comment>
<evidence type="ECO:0000256" key="1">
    <source>
        <dbReference type="SAM" id="SignalP"/>
    </source>
</evidence>
<proteinExistence type="predicted"/>
<evidence type="ECO:0000313" key="3">
    <source>
        <dbReference type="Proteomes" id="UP000050424"/>
    </source>
</evidence>
<feature type="chain" id="PRO_5006135429" evidence="1">
    <location>
        <begin position="19"/>
        <end position="115"/>
    </location>
</feature>
<dbReference type="STRING" id="78410.A0A0P7B601"/>
<accession>A0A0P7B601</accession>
<dbReference type="AlphaFoldDB" id="A0A0P7B601"/>
<gene>
    <name evidence="2" type="ORF">AK830_g4669</name>
</gene>
<protein>
    <submittedName>
        <fullName evidence="2">Uncharacterized protein</fullName>
    </submittedName>
</protein>
<name>A0A0P7B601_9HYPO</name>